<dbReference type="AlphaFoldDB" id="X1DL96"/>
<name>X1DL96_9ZZZZ</name>
<gene>
    <name evidence="2" type="ORF">S01H4_60675</name>
</gene>
<dbReference type="GO" id="GO:0003824">
    <property type="term" value="F:catalytic activity"/>
    <property type="evidence" value="ECO:0007669"/>
    <property type="project" value="InterPro"/>
</dbReference>
<dbReference type="Pfam" id="PF00668">
    <property type="entry name" value="Condensation"/>
    <property type="match status" value="1"/>
</dbReference>
<sequence length="183" mass="20852">LSNEYKIRFKLATGPLARFVLLQSHEISEILIICHHVICDGTSLAILARDLLLYVGDPDRKVKEMPEPPLATPDNFPIDIKIGKAIKFAINTLNKKWQKSKVIFDEEDEDNIFRAFWDNYNFKIISVELSEEETSNLVENCRQHGITVNSALNTAFLAARNSIRGPFKGGKRNIMVPVNTRKR</sequence>
<accession>X1DL96</accession>
<dbReference type="Gene3D" id="3.30.559.10">
    <property type="entry name" value="Chloramphenicol acetyltransferase-like domain"/>
    <property type="match status" value="1"/>
</dbReference>
<protein>
    <recommendedName>
        <fullName evidence="1">Condensation domain-containing protein</fullName>
    </recommendedName>
</protein>
<dbReference type="SUPFAM" id="SSF52777">
    <property type="entry name" value="CoA-dependent acyltransferases"/>
    <property type="match status" value="2"/>
</dbReference>
<comment type="caution">
    <text evidence="2">The sequence shown here is derived from an EMBL/GenBank/DDBJ whole genome shotgun (WGS) entry which is preliminary data.</text>
</comment>
<evidence type="ECO:0000313" key="2">
    <source>
        <dbReference type="EMBL" id="GAH05794.1"/>
    </source>
</evidence>
<evidence type="ECO:0000259" key="1">
    <source>
        <dbReference type="Pfam" id="PF00668"/>
    </source>
</evidence>
<dbReference type="Gene3D" id="3.30.559.30">
    <property type="entry name" value="Nonribosomal peptide synthetase, condensation domain"/>
    <property type="match status" value="1"/>
</dbReference>
<dbReference type="InterPro" id="IPR001242">
    <property type="entry name" value="Condensation_dom"/>
</dbReference>
<reference evidence="2" key="1">
    <citation type="journal article" date="2014" name="Front. Microbiol.">
        <title>High frequency of phylogenetically diverse reductive dehalogenase-homologous genes in deep subseafloor sedimentary metagenomes.</title>
        <authorList>
            <person name="Kawai M."/>
            <person name="Futagami T."/>
            <person name="Toyoda A."/>
            <person name="Takaki Y."/>
            <person name="Nishi S."/>
            <person name="Hori S."/>
            <person name="Arai W."/>
            <person name="Tsubouchi T."/>
            <person name="Morono Y."/>
            <person name="Uchiyama I."/>
            <person name="Ito T."/>
            <person name="Fujiyama A."/>
            <person name="Inagaki F."/>
            <person name="Takami H."/>
        </authorList>
    </citation>
    <scope>NUCLEOTIDE SEQUENCE</scope>
    <source>
        <strain evidence="2">Expedition CK06-06</strain>
    </source>
</reference>
<dbReference type="InterPro" id="IPR023213">
    <property type="entry name" value="CAT-like_dom_sf"/>
</dbReference>
<proteinExistence type="predicted"/>
<feature type="domain" description="Condensation" evidence="1">
    <location>
        <begin position="4"/>
        <end position="52"/>
    </location>
</feature>
<feature type="non-terminal residue" evidence="2">
    <location>
        <position position="183"/>
    </location>
</feature>
<organism evidence="2">
    <name type="scientific">marine sediment metagenome</name>
    <dbReference type="NCBI Taxonomy" id="412755"/>
    <lineage>
        <taxon>unclassified sequences</taxon>
        <taxon>metagenomes</taxon>
        <taxon>ecological metagenomes</taxon>
    </lineage>
</organism>
<feature type="non-terminal residue" evidence="2">
    <location>
        <position position="1"/>
    </location>
</feature>
<dbReference type="PANTHER" id="PTHR28037:SF1">
    <property type="entry name" value="ALCOHOL O-ACETYLTRANSFERASE 1-RELATED"/>
    <property type="match status" value="1"/>
</dbReference>
<dbReference type="EMBL" id="BART01035830">
    <property type="protein sequence ID" value="GAH05794.1"/>
    <property type="molecule type" value="Genomic_DNA"/>
</dbReference>
<dbReference type="PANTHER" id="PTHR28037">
    <property type="entry name" value="ALCOHOL O-ACETYLTRANSFERASE 1-RELATED"/>
    <property type="match status" value="1"/>
</dbReference>
<dbReference type="InterPro" id="IPR052058">
    <property type="entry name" value="Alcohol_O-acetyltransferase"/>
</dbReference>